<proteinExistence type="predicted"/>
<dbReference type="EMBL" id="JAXCLA010000005">
    <property type="protein sequence ID" value="MDY0746016.1"/>
    <property type="molecule type" value="Genomic_DNA"/>
</dbReference>
<keyword evidence="1" id="KW-0732">Signal</keyword>
<comment type="caution">
    <text evidence="3">The sequence shown here is derived from an EMBL/GenBank/DDBJ whole genome shotgun (WGS) entry which is preliminary data.</text>
</comment>
<evidence type="ECO:0000313" key="4">
    <source>
        <dbReference type="Proteomes" id="UP001285263"/>
    </source>
</evidence>
<organism evidence="3 4">
    <name type="scientific">Roseateles agri</name>
    <dbReference type="NCBI Taxonomy" id="3098619"/>
    <lineage>
        <taxon>Bacteria</taxon>
        <taxon>Pseudomonadati</taxon>
        <taxon>Pseudomonadota</taxon>
        <taxon>Betaproteobacteria</taxon>
        <taxon>Burkholderiales</taxon>
        <taxon>Sphaerotilaceae</taxon>
        <taxon>Roseateles</taxon>
    </lineage>
</organism>
<reference evidence="3 4" key="1">
    <citation type="submission" date="2023-11" db="EMBL/GenBank/DDBJ databases">
        <title>Paucibacter sp. nov., isolated from fresh soil in Korea.</title>
        <authorList>
            <person name="Le N.T.T."/>
        </authorList>
    </citation>
    <scope>NUCLEOTIDE SEQUENCE [LARGE SCALE GENOMIC DNA]</scope>
    <source>
        <strain evidence="3 4">R3-3</strain>
    </source>
</reference>
<sequence length="239" mass="23459">MRKFSMLGAALAVGLALGTSHAAFAGSYTEVGDAGDIVSGAAQMVTGNAGETVSAIKGMLGSSAGGTTEADAFEIYISSPTKFSASTAGFTPGSNSFDSQLFLFSLDGKGIVANDDDASSGSQSTIPAGNSFTSALTPGYYILLISGNGNSPASTGGLIFPSWTDGVTDPTGVYGPTGPGGALAISSFGGTSNEGGAYSITLTGVTAGPVAAVPEPGTLGLGLLGGLALMAYRRRRGQQ</sequence>
<dbReference type="RefSeq" id="WP_320423919.1">
    <property type="nucleotide sequence ID" value="NZ_JAXCLA010000005.1"/>
</dbReference>
<feature type="domain" description="Ice-binding protein C-terminal" evidence="2">
    <location>
        <begin position="212"/>
        <end position="235"/>
    </location>
</feature>
<evidence type="ECO:0000313" key="3">
    <source>
        <dbReference type="EMBL" id="MDY0746016.1"/>
    </source>
</evidence>
<keyword evidence="4" id="KW-1185">Reference proteome</keyword>
<gene>
    <name evidence="3" type="ORF">SNE35_15955</name>
</gene>
<accession>A0ABU5DI96</accession>
<protein>
    <submittedName>
        <fullName evidence="3">DVUA0089 family protein</fullName>
    </submittedName>
</protein>
<dbReference type="InterPro" id="IPR013424">
    <property type="entry name" value="Ice-binding_C"/>
</dbReference>
<evidence type="ECO:0000259" key="2">
    <source>
        <dbReference type="Pfam" id="PF07589"/>
    </source>
</evidence>
<evidence type="ECO:0000256" key="1">
    <source>
        <dbReference type="SAM" id="SignalP"/>
    </source>
</evidence>
<dbReference type="NCBIfam" id="TIGR02595">
    <property type="entry name" value="PEP_CTERM"/>
    <property type="match status" value="1"/>
</dbReference>
<dbReference type="Proteomes" id="UP001285263">
    <property type="component" value="Unassembled WGS sequence"/>
</dbReference>
<dbReference type="Pfam" id="PF07589">
    <property type="entry name" value="PEP-CTERM"/>
    <property type="match status" value="1"/>
</dbReference>
<feature type="chain" id="PRO_5045372345" evidence="1">
    <location>
        <begin position="26"/>
        <end position="239"/>
    </location>
</feature>
<dbReference type="NCBIfam" id="NF038127">
    <property type="entry name" value="FDP_fam"/>
    <property type="match status" value="1"/>
</dbReference>
<feature type="signal peptide" evidence="1">
    <location>
        <begin position="1"/>
        <end position="25"/>
    </location>
</feature>
<name>A0ABU5DI96_9BURK</name>